<sequence>MSQRTAADILKLPNSLNGHAVAVTLLTSLALSIVTVGLVSPAAGYYQLFLLIAIAPVTIIHHTTIICLLRKHRDETALTSLVPECLTRKTNIGFMVFFGATWLAGTAVGFWFYSEYHISPDMSISTGLVISSNIVALLECLIFFAMVIFCIRARNERSRVPQELDLTP</sequence>
<dbReference type="EMBL" id="CAJMWX010001146">
    <property type="protein sequence ID" value="CAE6470758.1"/>
    <property type="molecule type" value="Genomic_DNA"/>
</dbReference>
<proteinExistence type="predicted"/>
<evidence type="ECO:0000313" key="2">
    <source>
        <dbReference type="EMBL" id="CAE6470758.1"/>
    </source>
</evidence>
<name>A0A8H3GSN5_9AGAM</name>
<accession>A0A8H3GSN5</accession>
<protein>
    <submittedName>
        <fullName evidence="2">Uncharacterized protein</fullName>
    </submittedName>
</protein>
<evidence type="ECO:0000256" key="1">
    <source>
        <dbReference type="SAM" id="Phobius"/>
    </source>
</evidence>
<keyword evidence="1" id="KW-0812">Transmembrane</keyword>
<feature type="transmembrane region" description="Helical" evidence="1">
    <location>
        <begin position="90"/>
        <end position="112"/>
    </location>
</feature>
<feature type="transmembrane region" description="Helical" evidence="1">
    <location>
        <begin position="20"/>
        <end position="39"/>
    </location>
</feature>
<organism evidence="2 3">
    <name type="scientific">Rhizoctonia solani</name>
    <dbReference type="NCBI Taxonomy" id="456999"/>
    <lineage>
        <taxon>Eukaryota</taxon>
        <taxon>Fungi</taxon>
        <taxon>Dikarya</taxon>
        <taxon>Basidiomycota</taxon>
        <taxon>Agaricomycotina</taxon>
        <taxon>Agaricomycetes</taxon>
        <taxon>Cantharellales</taxon>
        <taxon>Ceratobasidiaceae</taxon>
        <taxon>Rhizoctonia</taxon>
    </lineage>
</organism>
<feature type="transmembrane region" description="Helical" evidence="1">
    <location>
        <begin position="124"/>
        <end position="151"/>
    </location>
</feature>
<feature type="transmembrane region" description="Helical" evidence="1">
    <location>
        <begin position="45"/>
        <end position="69"/>
    </location>
</feature>
<reference evidence="2" key="1">
    <citation type="submission" date="2021-01" db="EMBL/GenBank/DDBJ databases">
        <authorList>
            <person name="Kaushik A."/>
        </authorList>
    </citation>
    <scope>NUCLEOTIDE SEQUENCE</scope>
    <source>
        <strain evidence="2">AG4-R118</strain>
    </source>
</reference>
<keyword evidence="1" id="KW-0472">Membrane</keyword>
<evidence type="ECO:0000313" key="3">
    <source>
        <dbReference type="Proteomes" id="UP000663888"/>
    </source>
</evidence>
<dbReference type="Proteomes" id="UP000663888">
    <property type="component" value="Unassembled WGS sequence"/>
</dbReference>
<dbReference type="AlphaFoldDB" id="A0A8H3GSN5"/>
<gene>
    <name evidence="2" type="ORF">RDB_LOCUS106949</name>
</gene>
<keyword evidence="1" id="KW-1133">Transmembrane helix</keyword>
<comment type="caution">
    <text evidence="2">The sequence shown here is derived from an EMBL/GenBank/DDBJ whole genome shotgun (WGS) entry which is preliminary data.</text>
</comment>